<evidence type="ECO:0000256" key="1">
    <source>
        <dbReference type="SAM" id="MobiDB-lite"/>
    </source>
</evidence>
<dbReference type="InterPro" id="IPR024981">
    <property type="entry name" value="DUF3887"/>
</dbReference>
<dbReference type="AlphaFoldDB" id="A0A6N7R1I5"/>
<reference evidence="3 4" key="1">
    <citation type="submission" date="2019-10" db="EMBL/GenBank/DDBJ databases">
        <title>Gracilibacillus salitolerans sp. nov., a moderate halophile isolated from a saline soil in northwest China.</title>
        <authorList>
            <person name="Gan L."/>
        </authorList>
    </citation>
    <scope>NUCLEOTIDE SEQUENCE [LARGE SCALE GENOMIC DNA]</scope>
    <source>
        <strain evidence="3 4">TP2-8</strain>
    </source>
</reference>
<feature type="domain" description="DUF3887" evidence="2">
    <location>
        <begin position="76"/>
        <end position="165"/>
    </location>
</feature>
<feature type="compositionally biased region" description="Acidic residues" evidence="1">
    <location>
        <begin position="44"/>
        <end position="62"/>
    </location>
</feature>
<dbReference type="Proteomes" id="UP000435187">
    <property type="component" value="Unassembled WGS sequence"/>
</dbReference>
<keyword evidence="4" id="KW-1185">Reference proteome</keyword>
<sequence length="168" mass="19109">MDVHTTKGEQLDIMEEWQMKKLQSIIAVMIAGLILLAGCNQSNESEEEPLDQNQEGQDEEQSATESNENDQIIGMAETFIDQLNEGKFDEATENFDETMAEQLTADKIEGIWNDLHNQLGDFIDQEFNTVEEVDGYQVVLITGIFNDDEVTFQVTFNENQQIAGFYIQ</sequence>
<accession>A0A6N7R1I5</accession>
<feature type="region of interest" description="Disordered" evidence="1">
    <location>
        <begin position="44"/>
        <end position="71"/>
    </location>
</feature>
<evidence type="ECO:0000313" key="3">
    <source>
        <dbReference type="EMBL" id="MRI67532.1"/>
    </source>
</evidence>
<organism evidence="3 4">
    <name type="scientific">Gracilibacillus thailandensis</name>
    <dbReference type="NCBI Taxonomy" id="563735"/>
    <lineage>
        <taxon>Bacteria</taxon>
        <taxon>Bacillati</taxon>
        <taxon>Bacillota</taxon>
        <taxon>Bacilli</taxon>
        <taxon>Bacillales</taxon>
        <taxon>Bacillaceae</taxon>
        <taxon>Gracilibacillus</taxon>
    </lineage>
</organism>
<name>A0A6N7R1I5_9BACI</name>
<protein>
    <submittedName>
        <fullName evidence="3">DUF3887 domain-containing protein</fullName>
    </submittedName>
</protein>
<dbReference type="Gene3D" id="3.10.450.590">
    <property type="match status" value="1"/>
</dbReference>
<comment type="caution">
    <text evidence="3">The sequence shown here is derived from an EMBL/GenBank/DDBJ whole genome shotgun (WGS) entry which is preliminary data.</text>
</comment>
<dbReference type="Pfam" id="PF13026">
    <property type="entry name" value="DUF3887"/>
    <property type="match status" value="1"/>
</dbReference>
<dbReference type="EMBL" id="WJEE01000034">
    <property type="protein sequence ID" value="MRI67532.1"/>
    <property type="molecule type" value="Genomic_DNA"/>
</dbReference>
<proteinExistence type="predicted"/>
<evidence type="ECO:0000259" key="2">
    <source>
        <dbReference type="Pfam" id="PF13026"/>
    </source>
</evidence>
<evidence type="ECO:0000313" key="4">
    <source>
        <dbReference type="Proteomes" id="UP000435187"/>
    </source>
</evidence>
<gene>
    <name evidence="3" type="ORF">GH885_14510</name>
</gene>